<dbReference type="CDD" id="cd07377">
    <property type="entry name" value="WHTH_GntR"/>
    <property type="match status" value="1"/>
</dbReference>
<dbReference type="EMBL" id="MVHC01000034">
    <property type="protein sequence ID" value="OQZ94039.1"/>
    <property type="molecule type" value="Genomic_DNA"/>
</dbReference>
<reference evidence="5 6" key="1">
    <citation type="submission" date="2016-12" db="EMBL/GenBank/DDBJ databases">
        <title>The new phylogeny of genus Mycobacterium.</title>
        <authorList>
            <person name="Tortoli E."/>
            <person name="Trovato A."/>
            <person name="Cirillo D.M."/>
        </authorList>
    </citation>
    <scope>NUCLEOTIDE SEQUENCE [LARGE SCALE GENOMIC DNA]</scope>
    <source>
        <strain evidence="5 6">DSM 45454</strain>
    </source>
</reference>
<comment type="caution">
    <text evidence="5">The sequence shown here is derived from an EMBL/GenBank/DDBJ whole genome shotgun (WGS) entry which is preliminary data.</text>
</comment>
<evidence type="ECO:0000313" key="5">
    <source>
        <dbReference type="EMBL" id="OQZ94039.1"/>
    </source>
</evidence>
<dbReference type="RefSeq" id="WP_083040090.1">
    <property type="nucleotide sequence ID" value="NZ_JACKSG010000280.1"/>
</dbReference>
<feature type="domain" description="HTH gntR-type" evidence="4">
    <location>
        <begin position="30"/>
        <end position="97"/>
    </location>
</feature>
<dbReference type="Proteomes" id="UP000192693">
    <property type="component" value="Unassembled WGS sequence"/>
</dbReference>
<keyword evidence="1" id="KW-0805">Transcription regulation</keyword>
<dbReference type="SUPFAM" id="SSF48008">
    <property type="entry name" value="GntR ligand-binding domain-like"/>
    <property type="match status" value="1"/>
</dbReference>
<dbReference type="Gene3D" id="1.10.10.10">
    <property type="entry name" value="Winged helix-like DNA-binding domain superfamily/Winged helix DNA-binding domain"/>
    <property type="match status" value="1"/>
</dbReference>
<dbReference type="Gene3D" id="1.20.120.530">
    <property type="entry name" value="GntR ligand-binding domain-like"/>
    <property type="match status" value="1"/>
</dbReference>
<dbReference type="InterPro" id="IPR011711">
    <property type="entry name" value="GntR_C"/>
</dbReference>
<evidence type="ECO:0000313" key="6">
    <source>
        <dbReference type="Proteomes" id="UP000192693"/>
    </source>
</evidence>
<evidence type="ECO:0000256" key="1">
    <source>
        <dbReference type="ARBA" id="ARBA00023015"/>
    </source>
</evidence>
<name>A0ABX3RJG7_MYCAL</name>
<dbReference type="InterPro" id="IPR036390">
    <property type="entry name" value="WH_DNA-bd_sf"/>
</dbReference>
<gene>
    <name evidence="5" type="ORF">BST10_19600</name>
</gene>
<protein>
    <recommendedName>
        <fullName evidence="4">HTH gntR-type domain-containing protein</fullName>
    </recommendedName>
</protein>
<dbReference type="PANTHER" id="PTHR43537">
    <property type="entry name" value="TRANSCRIPTIONAL REGULATOR, GNTR FAMILY"/>
    <property type="match status" value="1"/>
</dbReference>
<dbReference type="InterPro" id="IPR000524">
    <property type="entry name" value="Tscrpt_reg_HTH_GntR"/>
</dbReference>
<dbReference type="PANTHER" id="PTHR43537:SF24">
    <property type="entry name" value="GLUCONATE OPERON TRANSCRIPTIONAL REPRESSOR"/>
    <property type="match status" value="1"/>
</dbReference>
<evidence type="ECO:0000256" key="3">
    <source>
        <dbReference type="ARBA" id="ARBA00023163"/>
    </source>
</evidence>
<keyword evidence="2" id="KW-0238">DNA-binding</keyword>
<dbReference type="SMART" id="SM00345">
    <property type="entry name" value="HTH_GNTR"/>
    <property type="match status" value="1"/>
</dbReference>
<dbReference type="PROSITE" id="PS50949">
    <property type="entry name" value="HTH_GNTR"/>
    <property type="match status" value="1"/>
</dbReference>
<dbReference type="InterPro" id="IPR036388">
    <property type="entry name" value="WH-like_DNA-bd_sf"/>
</dbReference>
<organism evidence="5 6">
    <name type="scientific">Mycolicibacter algericus DSM 45454</name>
    <dbReference type="NCBI Taxonomy" id="723879"/>
    <lineage>
        <taxon>Bacteria</taxon>
        <taxon>Bacillati</taxon>
        <taxon>Actinomycetota</taxon>
        <taxon>Actinomycetes</taxon>
        <taxon>Mycobacteriales</taxon>
        <taxon>Mycobacteriaceae</taxon>
        <taxon>Mycolicibacter</taxon>
    </lineage>
</organism>
<proteinExistence type="predicted"/>
<evidence type="ECO:0000259" key="4">
    <source>
        <dbReference type="PROSITE" id="PS50949"/>
    </source>
</evidence>
<dbReference type="SUPFAM" id="SSF46785">
    <property type="entry name" value="Winged helix' DNA-binding domain"/>
    <property type="match status" value="1"/>
</dbReference>
<dbReference type="Pfam" id="PF00392">
    <property type="entry name" value="GntR"/>
    <property type="match status" value="1"/>
</dbReference>
<dbReference type="SMART" id="SM00895">
    <property type="entry name" value="FCD"/>
    <property type="match status" value="1"/>
</dbReference>
<dbReference type="InterPro" id="IPR008920">
    <property type="entry name" value="TF_FadR/GntR_C"/>
</dbReference>
<dbReference type="PRINTS" id="PR00035">
    <property type="entry name" value="HTHGNTR"/>
</dbReference>
<evidence type="ECO:0000256" key="2">
    <source>
        <dbReference type="ARBA" id="ARBA00023125"/>
    </source>
</evidence>
<dbReference type="Pfam" id="PF07729">
    <property type="entry name" value="FCD"/>
    <property type="match status" value="1"/>
</dbReference>
<keyword evidence="3" id="KW-0804">Transcription</keyword>
<sequence length="262" mass="29132">MTKTPIISVTDTDRAVASEDPVSTTSQAPVSTTAQAYDTVRRAIINAELSPGTYVSQVQLAAQLNISRTPLREALRRLQSEGLLEGDFNRRLRVAPLSVDDLEQVAAMRIMLESFGVEASVPKLDSERLDRAAEALRQMDRTLSDPESYDAFHVPHRIFHTALFSAVGPRMRSQLEELWDHAERYRAYYRQSASDALALASIAHDEHASIMRSAWEGDAVRCGRLIAAHLARTALTTLASLDPTHDPMMIREAISRATYSRD</sequence>
<accession>A0ABX3RJG7</accession>
<keyword evidence="6" id="KW-1185">Reference proteome</keyword>